<feature type="repeat" description="TPR" evidence="1">
    <location>
        <begin position="312"/>
        <end position="345"/>
    </location>
</feature>
<organism evidence="2 3">
    <name type="scientific">Prochlorococcus marinus (strain MIT 9313)</name>
    <dbReference type="NCBI Taxonomy" id="74547"/>
    <lineage>
        <taxon>Bacteria</taxon>
        <taxon>Bacillati</taxon>
        <taxon>Cyanobacteriota</taxon>
        <taxon>Cyanophyceae</taxon>
        <taxon>Synechococcales</taxon>
        <taxon>Prochlorococcaceae</taxon>
        <taxon>Prochlorococcus</taxon>
    </lineage>
</organism>
<dbReference type="PROSITE" id="PS50293">
    <property type="entry name" value="TPR_REGION"/>
    <property type="match status" value="3"/>
</dbReference>
<evidence type="ECO:0000256" key="1">
    <source>
        <dbReference type="PROSITE-ProRule" id="PRU00339"/>
    </source>
</evidence>
<dbReference type="KEGG" id="pmt:PMT_1810"/>
<keyword evidence="1" id="KW-0802">TPR repeat</keyword>
<dbReference type="GO" id="GO:0097363">
    <property type="term" value="F:protein O-acetylglucosaminyltransferase activity"/>
    <property type="evidence" value="ECO:0007669"/>
    <property type="project" value="TreeGrafter"/>
</dbReference>
<dbReference type="eggNOG" id="COG0457">
    <property type="taxonomic scope" value="Bacteria"/>
</dbReference>
<dbReference type="InterPro" id="IPR011990">
    <property type="entry name" value="TPR-like_helical_dom_sf"/>
</dbReference>
<feature type="repeat" description="TPR" evidence="1">
    <location>
        <begin position="108"/>
        <end position="141"/>
    </location>
</feature>
<dbReference type="InterPro" id="IPR037919">
    <property type="entry name" value="OGT"/>
</dbReference>
<evidence type="ECO:0000313" key="3">
    <source>
        <dbReference type="Proteomes" id="UP000001423"/>
    </source>
</evidence>
<dbReference type="SMART" id="SM00671">
    <property type="entry name" value="SEL1"/>
    <property type="match status" value="3"/>
</dbReference>
<dbReference type="PANTHER" id="PTHR44366:SF1">
    <property type="entry name" value="UDP-N-ACETYLGLUCOSAMINE--PEPTIDE N-ACETYLGLUCOSAMINYLTRANSFERASE 110 KDA SUBUNIT"/>
    <property type="match status" value="1"/>
</dbReference>
<dbReference type="SUPFAM" id="SSF48452">
    <property type="entry name" value="TPR-like"/>
    <property type="match status" value="3"/>
</dbReference>
<proteinExistence type="predicted"/>
<dbReference type="Pfam" id="PF13414">
    <property type="entry name" value="TPR_11"/>
    <property type="match status" value="2"/>
</dbReference>
<name>Q7V4X5_PROMM</name>
<dbReference type="RefSeq" id="WP_011131177.1">
    <property type="nucleotide sequence ID" value="NC_005071.1"/>
</dbReference>
<feature type="repeat" description="TPR" evidence="1">
    <location>
        <begin position="74"/>
        <end position="107"/>
    </location>
</feature>
<feature type="repeat" description="TPR" evidence="1">
    <location>
        <begin position="244"/>
        <end position="277"/>
    </location>
</feature>
<dbReference type="Proteomes" id="UP000001423">
    <property type="component" value="Chromosome"/>
</dbReference>
<dbReference type="Pfam" id="PF13432">
    <property type="entry name" value="TPR_16"/>
    <property type="match status" value="1"/>
</dbReference>
<dbReference type="AlphaFoldDB" id="Q7V4X5"/>
<dbReference type="InterPro" id="IPR019734">
    <property type="entry name" value="TPR_rpt"/>
</dbReference>
<feature type="repeat" description="TPR" evidence="1">
    <location>
        <begin position="210"/>
        <end position="243"/>
    </location>
</feature>
<dbReference type="Gene3D" id="1.25.40.10">
    <property type="entry name" value="Tetratricopeptide repeat domain"/>
    <property type="match status" value="5"/>
</dbReference>
<keyword evidence="3" id="KW-1185">Reference proteome</keyword>
<dbReference type="Pfam" id="PF13181">
    <property type="entry name" value="TPR_8"/>
    <property type="match status" value="1"/>
</dbReference>
<gene>
    <name evidence="2" type="ordered locus">PMT_1810</name>
</gene>
<dbReference type="GO" id="GO:0006493">
    <property type="term" value="P:protein O-linked glycosylation"/>
    <property type="evidence" value="ECO:0007669"/>
    <property type="project" value="InterPro"/>
</dbReference>
<sequence length="691" mass="77370">MNPEEIIQQQQAAVKAYQSKDLDAAEAICIQILSVNPKEPNSLHLLGCIYKDRGNLQQAFDLIQASIREDDSTPIPFINLGNILVMVGQHEEAARIFQQSLQRNQQIPESWFCFGNALREIGNVQEAKQAYRNTLQLNAAHAGAASILGALLADEEKLDESEEIFSKAIEASPQDVNLRINYGKLLEDKYEYNAALEQYRFALLLAPESPELHLNFASALKKEGKVEEAIASCRNAIELRPDFEAAYFGLGIVLKENGEFEEAKASYRKAIDLKPDFADAYLNLGHVFKDHGEAEEAKASYRTAIDLKPDFADAYLNLGNILKEEGDVEEAIASYRKAIELKPDFVDAYLNLGTVLNDEGEVEEARQIVSALYNLNVIEESSLLVTSSSNLVLDWHQRKVLNLSLEVESASLFYGFKPFSAFEVVKTVDAWHFPPLFLKGEGDRANEKHLYRNGYLVEDEILPEDLCAEFVNGFEGANAMSAALIRAVSEKGVLGSVLGKIFKHTDFPHLVWNCIYFAKGPDDQAISDAWHYDNHYNVWTPKLMIYLNSQREEGGATEFVDASLSRRLSEETDYMGLIWQRESYADRVKGSVKDLGLDPATLDPDHYTFSPDHAGSGVWFCPSRVLHRGVSPKKGVRHVLSFSLTPLPHDCGWSIDQCVDKSIEILQDKINKGMQKSDVNPYWIPAEAGYA</sequence>
<dbReference type="PROSITE" id="PS50005">
    <property type="entry name" value="TPR"/>
    <property type="match status" value="8"/>
</dbReference>
<dbReference type="InterPro" id="IPR006597">
    <property type="entry name" value="Sel1-like"/>
</dbReference>
<reference evidence="2 3" key="1">
    <citation type="journal article" date="2003" name="Nature">
        <title>Genome divergence in two Prochlorococcus ecotypes reflects oceanic niche differentiation.</title>
        <authorList>
            <person name="Rocap G."/>
            <person name="Larimer F.W."/>
            <person name="Lamerdin J.E."/>
            <person name="Malfatti S."/>
            <person name="Chain P."/>
            <person name="Ahlgren N.A."/>
            <person name="Arellano A."/>
            <person name="Coleman M."/>
            <person name="Hauser L."/>
            <person name="Hess W.R."/>
            <person name="Johnson Z.I."/>
            <person name="Land M.L."/>
            <person name="Lindell D."/>
            <person name="Post A.F."/>
            <person name="Regala W."/>
            <person name="Shah M."/>
            <person name="Shaw S.L."/>
            <person name="Steglich C."/>
            <person name="Sullivan M.B."/>
            <person name="Ting C.S."/>
            <person name="Tolonen A."/>
            <person name="Webb E.A."/>
            <person name="Zinser E.R."/>
            <person name="Chisholm S.W."/>
        </authorList>
    </citation>
    <scope>NUCLEOTIDE SEQUENCE [LARGE SCALE GENOMIC DNA]</scope>
    <source>
        <strain evidence="3">MIT 9313</strain>
    </source>
</reference>
<protein>
    <submittedName>
        <fullName evidence="2">TPR repeat</fullName>
    </submittedName>
</protein>
<dbReference type="HOGENOM" id="CLU_439321_0_0_3"/>
<feature type="repeat" description="TPR" evidence="1">
    <location>
        <begin position="142"/>
        <end position="175"/>
    </location>
</feature>
<accession>Q7V4X5</accession>
<dbReference type="PANTHER" id="PTHR44366">
    <property type="entry name" value="UDP-N-ACETYLGLUCOSAMINE--PEPTIDE N-ACETYLGLUCOSAMINYLTRANSFERASE 110 KDA SUBUNIT"/>
    <property type="match status" value="1"/>
</dbReference>
<dbReference type="SMART" id="SM00028">
    <property type="entry name" value="TPR"/>
    <property type="match status" value="11"/>
</dbReference>
<feature type="repeat" description="TPR" evidence="1">
    <location>
        <begin position="176"/>
        <end position="209"/>
    </location>
</feature>
<feature type="repeat" description="TPR" evidence="1">
    <location>
        <begin position="278"/>
        <end position="311"/>
    </location>
</feature>
<dbReference type="EMBL" id="BX548175">
    <property type="protein sequence ID" value="CAE21985.1"/>
    <property type="molecule type" value="Genomic_DNA"/>
</dbReference>
<evidence type="ECO:0000313" key="2">
    <source>
        <dbReference type="EMBL" id="CAE21985.1"/>
    </source>
</evidence>
<dbReference type="Gene3D" id="2.60.120.620">
    <property type="entry name" value="q2cbj1_9rhob like domain"/>
    <property type="match status" value="1"/>
</dbReference>